<evidence type="ECO:0000313" key="2">
    <source>
        <dbReference type="Proteomes" id="UP000266906"/>
    </source>
</evidence>
<proteinExistence type="predicted"/>
<reference evidence="1 2" key="1">
    <citation type="submission" date="2018-11" db="EMBL/GenBank/DDBJ databases">
        <title>Sequencing the genomes of 1000 actinobacteria strains.</title>
        <authorList>
            <person name="Klenk H.-P."/>
        </authorList>
    </citation>
    <scope>NUCLEOTIDE SEQUENCE [LARGE SCALE GENOMIC DNA]</scope>
    <source>
        <strain evidence="1 2">DSM 44781</strain>
    </source>
</reference>
<dbReference type="Proteomes" id="UP000266906">
    <property type="component" value="Unassembled WGS sequence"/>
</dbReference>
<dbReference type="AlphaFoldDB" id="A0A3N4S231"/>
<keyword evidence="2" id="KW-1185">Reference proteome</keyword>
<gene>
    <name evidence="1" type="ORF">EDD38_1286</name>
</gene>
<evidence type="ECO:0000313" key="1">
    <source>
        <dbReference type="EMBL" id="RPE33010.1"/>
    </source>
</evidence>
<accession>A0A3N4S231</accession>
<protein>
    <submittedName>
        <fullName evidence="1">Uncharacterized protein</fullName>
    </submittedName>
</protein>
<comment type="caution">
    <text evidence="1">The sequence shown here is derived from an EMBL/GenBank/DDBJ whole genome shotgun (WGS) entry which is preliminary data.</text>
</comment>
<sequence length="120" mass="13084">MEDALSTAAHHAEELIPRPSKSPAALKAALAVVAPNLLPKMQDNLEKAFNRAAELDSLTPVHAFLVHRATIVEIERFPETARTYHRSLYLAQQAETPEEAREHLAVSGGILRAATAAIQE</sequence>
<organism evidence="1 2">
    <name type="scientific">Kitasatospora cineracea</name>
    <dbReference type="NCBI Taxonomy" id="88074"/>
    <lineage>
        <taxon>Bacteria</taxon>
        <taxon>Bacillati</taxon>
        <taxon>Actinomycetota</taxon>
        <taxon>Actinomycetes</taxon>
        <taxon>Kitasatosporales</taxon>
        <taxon>Streptomycetaceae</taxon>
        <taxon>Kitasatospora</taxon>
    </lineage>
</organism>
<name>A0A3N4S231_9ACTN</name>
<dbReference type="EMBL" id="RKQG01000001">
    <property type="protein sequence ID" value="RPE33010.1"/>
    <property type="molecule type" value="Genomic_DNA"/>
</dbReference>